<dbReference type="GO" id="GO:0005829">
    <property type="term" value="C:cytosol"/>
    <property type="evidence" value="ECO:0007669"/>
    <property type="project" value="UniProtKB-ARBA"/>
</dbReference>
<accession>A0A1U6IWS9</accession>
<dbReference type="CDD" id="cd06456">
    <property type="entry name" value="M3A_DCP"/>
    <property type="match status" value="1"/>
</dbReference>
<feature type="domain" description="Oligopeptidase A N-terminal" evidence="11">
    <location>
        <begin position="30"/>
        <end position="149"/>
    </location>
</feature>
<dbReference type="Proteomes" id="UP000190989">
    <property type="component" value="Unassembled WGS sequence"/>
</dbReference>
<dbReference type="EC" id="3.4.24.70" evidence="8"/>
<dbReference type="Pfam" id="PF19310">
    <property type="entry name" value="TOP_N"/>
    <property type="match status" value="1"/>
</dbReference>
<evidence type="ECO:0000256" key="2">
    <source>
        <dbReference type="ARBA" id="ARBA00022670"/>
    </source>
</evidence>
<dbReference type="InterPro" id="IPR045090">
    <property type="entry name" value="Pept_M3A_M3B"/>
</dbReference>
<keyword evidence="5 9" id="KW-0862">Zinc</keyword>
<evidence type="ECO:0000259" key="11">
    <source>
        <dbReference type="Pfam" id="PF19310"/>
    </source>
</evidence>
<evidence type="ECO:0000256" key="9">
    <source>
        <dbReference type="RuleBase" id="RU003435"/>
    </source>
</evidence>
<dbReference type="Gene3D" id="3.40.390.10">
    <property type="entry name" value="Collagenase (Catalytic Domain)"/>
    <property type="match status" value="1"/>
</dbReference>
<dbReference type="GO" id="GO:0006518">
    <property type="term" value="P:peptide metabolic process"/>
    <property type="evidence" value="ECO:0007669"/>
    <property type="project" value="TreeGrafter"/>
</dbReference>
<evidence type="ECO:0000256" key="3">
    <source>
        <dbReference type="ARBA" id="ARBA00022723"/>
    </source>
</evidence>
<dbReference type="FunFam" id="3.40.390.10:FF:000009">
    <property type="entry name" value="Oligopeptidase A"/>
    <property type="match status" value="1"/>
</dbReference>
<name>A0A1U6IWS9_9SPHN</name>
<dbReference type="InterPro" id="IPR045666">
    <property type="entry name" value="OpdA_N"/>
</dbReference>
<reference evidence="13" key="1">
    <citation type="submission" date="2017-02" db="EMBL/GenBank/DDBJ databases">
        <authorList>
            <person name="Varghese N."/>
            <person name="Submissions S."/>
        </authorList>
    </citation>
    <scope>NUCLEOTIDE SEQUENCE [LARGE SCALE GENOMIC DNA]</scope>
    <source>
        <strain evidence="13">SM117</strain>
    </source>
</reference>
<comment type="cofactor">
    <cofactor evidence="9">
        <name>Zn(2+)</name>
        <dbReference type="ChEBI" id="CHEBI:29105"/>
    </cofactor>
    <text evidence="9">Binds 1 zinc ion.</text>
</comment>
<dbReference type="Gene3D" id="1.10.1370.40">
    <property type="match status" value="1"/>
</dbReference>
<dbReference type="GO" id="GO:0006508">
    <property type="term" value="P:proteolysis"/>
    <property type="evidence" value="ECO:0007669"/>
    <property type="project" value="UniProtKB-KW"/>
</dbReference>
<comment type="catalytic activity">
    <reaction evidence="7">
        <text>Hydrolysis of oligopeptides, with broad specificity. Gly or Ala commonly occur as P1 or P1' residues, but more distant residues are also important, as is shown by the fact that Z-Gly-Pro-Gly-|-Gly-Pro-Ala is cleaved, but not Z-(Gly)(5).</text>
        <dbReference type="EC" id="3.4.24.70"/>
    </reaction>
</comment>
<dbReference type="InterPro" id="IPR024077">
    <property type="entry name" value="Neurolysin/TOP_dom2"/>
</dbReference>
<dbReference type="RefSeq" id="WP_079732054.1">
    <property type="nucleotide sequence ID" value="NZ_FVZE01000019.1"/>
</dbReference>
<dbReference type="GO" id="GO:0004222">
    <property type="term" value="F:metalloendopeptidase activity"/>
    <property type="evidence" value="ECO:0007669"/>
    <property type="project" value="UniProtKB-EC"/>
</dbReference>
<evidence type="ECO:0000313" key="13">
    <source>
        <dbReference type="Proteomes" id="UP000190989"/>
    </source>
</evidence>
<gene>
    <name evidence="12" type="ORF">SAMN06295987_11916</name>
</gene>
<evidence type="ECO:0000256" key="7">
    <source>
        <dbReference type="ARBA" id="ARBA00024603"/>
    </source>
</evidence>
<dbReference type="PANTHER" id="PTHR11804">
    <property type="entry name" value="PROTEASE M3 THIMET OLIGOPEPTIDASE-RELATED"/>
    <property type="match status" value="1"/>
</dbReference>
<sequence length="675" mass="74271">MPDPANPLLPTAELPRFSQVRPEQVGPAVEQAIADHTAAMEAIKAEPLPDFQNVFMARELADAALDHVWGIVSHLKMVAETPELREAHAKAEPVVVSYAMALGQDAELYRAIAAPAVRESAPDDAGRRAVDIALRKFELAGVALEGEARRRFAEIGVEQSRLSSAFRDAVMDATRSWTRELTEAELVGLPEVERSILAGAAAAQGKSGWLVTLDAPAVLAVLTHADDRDLRAEIYRAFNTRASDQGPDAGKFDNSETMLQLLELRQEHAKLLGFPDYVACSLALKMAESAQEVEHFLTDLADRCKPNGAQELAELAAFAKELGIEDLQPWDVGWASEKLRKARHDLDEGEIRRFFPLDRVVDGLLELVSETFGIEGRVVSGIDSWNESVEYLEFTDKGVPVAGLYCDYFARPGKSGGAWMNGFRPLLRRAGERQNPIAFLTCNFAAAEKGKPSLLTHSDVVTLFHEMGHVLHHLLNEIDVPSLGGVHGVEWDAVELPSQLMENFAWEPAVLRRISRHVDTGAPLDDALIDRMLGARQFQSALKLARQLEFALFDLWMHRETQPAADTVARSLDAARKRAALVIPPEWHRFGHAFQHVFAGGYASGYYSYLWAELLSADAYEQFSEVGKPAEAGAQFRREVLATGGSRPALENFEAFRGRAPAPDALLRQKGLLAA</sequence>
<dbReference type="InterPro" id="IPR024079">
    <property type="entry name" value="MetalloPept_cat_dom_sf"/>
</dbReference>
<organism evidence="12 13">
    <name type="scientific">Novosphingobium mathurense</name>
    <dbReference type="NCBI Taxonomy" id="428990"/>
    <lineage>
        <taxon>Bacteria</taxon>
        <taxon>Pseudomonadati</taxon>
        <taxon>Pseudomonadota</taxon>
        <taxon>Alphaproteobacteria</taxon>
        <taxon>Sphingomonadales</taxon>
        <taxon>Sphingomonadaceae</taxon>
        <taxon>Novosphingobium</taxon>
    </lineage>
</organism>
<evidence type="ECO:0000256" key="8">
    <source>
        <dbReference type="ARBA" id="ARBA00026100"/>
    </source>
</evidence>
<evidence type="ECO:0000256" key="6">
    <source>
        <dbReference type="ARBA" id="ARBA00023049"/>
    </source>
</evidence>
<keyword evidence="2 9" id="KW-0645">Protease</keyword>
<dbReference type="GO" id="GO:0046872">
    <property type="term" value="F:metal ion binding"/>
    <property type="evidence" value="ECO:0007669"/>
    <property type="project" value="UniProtKB-UniRule"/>
</dbReference>
<keyword evidence="6 9" id="KW-0482">Metalloprotease</keyword>
<evidence type="ECO:0000256" key="1">
    <source>
        <dbReference type="ARBA" id="ARBA00006040"/>
    </source>
</evidence>
<comment type="similarity">
    <text evidence="1 9">Belongs to the peptidase M3 family.</text>
</comment>
<dbReference type="STRING" id="428990.SAMN06295987_11916"/>
<protein>
    <recommendedName>
        <fullName evidence="8">oligopeptidase A</fullName>
        <ecNumber evidence="8">3.4.24.70</ecNumber>
    </recommendedName>
</protein>
<evidence type="ECO:0000256" key="4">
    <source>
        <dbReference type="ARBA" id="ARBA00022801"/>
    </source>
</evidence>
<dbReference type="SUPFAM" id="SSF55486">
    <property type="entry name" value="Metalloproteases ('zincins'), catalytic domain"/>
    <property type="match status" value="1"/>
</dbReference>
<dbReference type="Gene3D" id="1.10.1370.10">
    <property type="entry name" value="Neurolysin, domain 3"/>
    <property type="match status" value="1"/>
</dbReference>
<dbReference type="InterPro" id="IPR034005">
    <property type="entry name" value="M3A_DCP"/>
</dbReference>
<proteinExistence type="inferred from homology"/>
<evidence type="ECO:0000313" key="12">
    <source>
        <dbReference type="EMBL" id="SLK12477.1"/>
    </source>
</evidence>
<dbReference type="AlphaFoldDB" id="A0A1U6IWS9"/>
<evidence type="ECO:0000259" key="10">
    <source>
        <dbReference type="Pfam" id="PF01432"/>
    </source>
</evidence>
<keyword evidence="3 9" id="KW-0479">Metal-binding</keyword>
<evidence type="ECO:0000256" key="5">
    <source>
        <dbReference type="ARBA" id="ARBA00022833"/>
    </source>
</evidence>
<dbReference type="InterPro" id="IPR001567">
    <property type="entry name" value="Pept_M3A_M3B_dom"/>
</dbReference>
<dbReference type="PANTHER" id="PTHR11804:SF84">
    <property type="entry name" value="SACCHAROLYSIN"/>
    <property type="match status" value="1"/>
</dbReference>
<keyword evidence="4 9" id="KW-0378">Hydrolase</keyword>
<keyword evidence="13" id="KW-1185">Reference proteome</keyword>
<dbReference type="EMBL" id="FVZE01000019">
    <property type="protein sequence ID" value="SLK12477.1"/>
    <property type="molecule type" value="Genomic_DNA"/>
</dbReference>
<dbReference type="Pfam" id="PF01432">
    <property type="entry name" value="Peptidase_M3"/>
    <property type="match status" value="1"/>
</dbReference>
<feature type="domain" description="Peptidase M3A/M3B catalytic" evidence="10">
    <location>
        <begin position="221"/>
        <end position="671"/>
    </location>
</feature>